<name>A0A317XEX6_9BASI</name>
<feature type="non-terminal residue" evidence="5">
    <location>
        <position position="296"/>
    </location>
</feature>
<dbReference type="PANTHER" id="PTHR48081:SF26">
    <property type="entry name" value="ALPHA_BETA HYDROLASE FOLD-3 DOMAIN-CONTAINING PROTEIN"/>
    <property type="match status" value="1"/>
</dbReference>
<dbReference type="InterPro" id="IPR013094">
    <property type="entry name" value="AB_hydrolase_3"/>
</dbReference>
<feature type="region of interest" description="Disordered" evidence="2">
    <location>
        <begin position="1"/>
        <end position="22"/>
    </location>
</feature>
<keyword evidence="3" id="KW-0812">Transmembrane</keyword>
<evidence type="ECO:0000256" key="1">
    <source>
        <dbReference type="ARBA" id="ARBA00022801"/>
    </source>
</evidence>
<evidence type="ECO:0000313" key="6">
    <source>
        <dbReference type="Proteomes" id="UP000246740"/>
    </source>
</evidence>
<dbReference type="PANTHER" id="PTHR48081">
    <property type="entry name" value="AB HYDROLASE SUPERFAMILY PROTEIN C4A8.06C"/>
    <property type="match status" value="1"/>
</dbReference>
<dbReference type="STRING" id="1882483.A0A317XEX6"/>
<dbReference type="AlphaFoldDB" id="A0A317XEX6"/>
<dbReference type="InterPro" id="IPR029058">
    <property type="entry name" value="AB_hydrolase_fold"/>
</dbReference>
<dbReference type="EMBL" id="KZ819245">
    <property type="protein sequence ID" value="PWY96885.1"/>
    <property type="molecule type" value="Genomic_DNA"/>
</dbReference>
<evidence type="ECO:0000313" key="5">
    <source>
        <dbReference type="EMBL" id="PWY96885.1"/>
    </source>
</evidence>
<proteinExistence type="predicted"/>
<keyword evidence="3" id="KW-0472">Membrane</keyword>
<reference evidence="5 6" key="1">
    <citation type="journal article" date="2018" name="Mol. Biol. Evol.">
        <title>Broad Genomic Sampling Reveals a Smut Pathogenic Ancestry of the Fungal Clade Ustilaginomycotina.</title>
        <authorList>
            <person name="Kijpornyongpan T."/>
            <person name="Mondo S.J."/>
            <person name="Barry K."/>
            <person name="Sandor L."/>
            <person name="Lee J."/>
            <person name="Lipzen A."/>
            <person name="Pangilinan J."/>
            <person name="LaButti K."/>
            <person name="Hainaut M."/>
            <person name="Henrissat B."/>
            <person name="Grigoriev I.V."/>
            <person name="Spatafora J.W."/>
            <person name="Aime M.C."/>
        </authorList>
    </citation>
    <scope>NUCLEOTIDE SEQUENCE [LARGE SCALE GENOMIC DNA]</scope>
    <source>
        <strain evidence="5 6">MCA 3645</strain>
    </source>
</reference>
<feature type="domain" description="Alpha/beta hydrolase fold-3" evidence="4">
    <location>
        <begin position="233"/>
        <end position="293"/>
    </location>
</feature>
<feature type="non-terminal residue" evidence="5">
    <location>
        <position position="1"/>
    </location>
</feature>
<evidence type="ECO:0000259" key="4">
    <source>
        <dbReference type="Pfam" id="PF07859"/>
    </source>
</evidence>
<gene>
    <name evidence="5" type="ORF">BCV70DRAFT_144465</name>
</gene>
<keyword evidence="1" id="KW-0378">Hydrolase</keyword>
<keyword evidence="3" id="KW-1133">Transmembrane helix</keyword>
<evidence type="ECO:0000256" key="3">
    <source>
        <dbReference type="SAM" id="Phobius"/>
    </source>
</evidence>
<dbReference type="OrthoDB" id="2152029at2759"/>
<keyword evidence="6" id="KW-1185">Reference proteome</keyword>
<dbReference type="GO" id="GO:0016787">
    <property type="term" value="F:hydrolase activity"/>
    <property type="evidence" value="ECO:0007669"/>
    <property type="project" value="UniProtKB-KW"/>
</dbReference>
<protein>
    <recommendedName>
        <fullName evidence="4">Alpha/beta hydrolase fold-3 domain-containing protein</fullName>
    </recommendedName>
</protein>
<dbReference type="Proteomes" id="UP000246740">
    <property type="component" value="Unassembled WGS sequence"/>
</dbReference>
<accession>A0A317XEX6</accession>
<organism evidence="5 6">
    <name type="scientific">Testicularia cyperi</name>
    <dbReference type="NCBI Taxonomy" id="1882483"/>
    <lineage>
        <taxon>Eukaryota</taxon>
        <taxon>Fungi</taxon>
        <taxon>Dikarya</taxon>
        <taxon>Basidiomycota</taxon>
        <taxon>Ustilaginomycotina</taxon>
        <taxon>Ustilaginomycetes</taxon>
        <taxon>Ustilaginales</taxon>
        <taxon>Anthracoideaceae</taxon>
        <taxon>Testicularia</taxon>
    </lineage>
</organism>
<dbReference type="InParanoid" id="A0A317XEX6"/>
<sequence length="296" mass="32943">SSITMSAPPSAEKAPAVEQKRPRVDPSVISAIQRASPPKPAYLVPLLRLLLFQLYFFPTSFIAIPLFMLRSLIPAFRLNRNWSFLTSTYILVVRRVMRNLIRFHVQPIVPRKGGFRDRNTLLAAILSAANLSGPGGAVIHAKDDIKALKLDAQTGRVDKVWVPPARPEHLDGILAVKTSPNDRRKITTDYYTGPPLLDAKWAKWHVRAFWFTCKPHQLPPQPSARSKPSRPVILYFHGGAGVTFNAGDLQMGQNLGKNLARVTGVDVFSLDYNLAPFAPCPVQLYQALSGYLFLLN</sequence>
<feature type="transmembrane region" description="Helical" evidence="3">
    <location>
        <begin position="46"/>
        <end position="69"/>
    </location>
</feature>
<dbReference type="Pfam" id="PF07859">
    <property type="entry name" value="Abhydrolase_3"/>
    <property type="match status" value="1"/>
</dbReference>
<dbReference type="SUPFAM" id="SSF53474">
    <property type="entry name" value="alpha/beta-Hydrolases"/>
    <property type="match status" value="1"/>
</dbReference>
<dbReference type="InterPro" id="IPR050300">
    <property type="entry name" value="GDXG_lipolytic_enzyme"/>
</dbReference>
<evidence type="ECO:0000256" key="2">
    <source>
        <dbReference type="SAM" id="MobiDB-lite"/>
    </source>
</evidence>
<dbReference type="Gene3D" id="3.40.50.1820">
    <property type="entry name" value="alpha/beta hydrolase"/>
    <property type="match status" value="1"/>
</dbReference>